<reference evidence="14" key="1">
    <citation type="submission" date="2016-10" db="EMBL/GenBank/DDBJ databases">
        <authorList>
            <person name="See-Too W.S."/>
        </authorList>
    </citation>
    <scope>NUCLEOTIDE SEQUENCE</scope>
    <source>
        <strain evidence="14">L10.15</strain>
    </source>
</reference>
<keyword evidence="5 9" id="KW-0865">Zymogen</keyword>
<feature type="active site" description="Proton donor" evidence="9 10">
    <location>
        <position position="58"/>
    </location>
</feature>
<dbReference type="GO" id="GO:0004068">
    <property type="term" value="F:aspartate 1-decarboxylase activity"/>
    <property type="evidence" value="ECO:0007669"/>
    <property type="project" value="UniProtKB-UniRule"/>
</dbReference>
<feature type="chain" id="PRO_5013992885" description="Aspartate 1-decarboxylase beta chain" evidence="9 13">
    <location>
        <begin position="1"/>
        <end position="24"/>
    </location>
</feature>
<dbReference type="EC" id="4.1.1.11" evidence="9"/>
<evidence type="ECO:0000256" key="5">
    <source>
        <dbReference type="ARBA" id="ARBA00023145"/>
    </source>
</evidence>
<accession>A0A1B1S4K3</accession>
<keyword evidence="8 9" id="KW-0670">Pyruvate</keyword>
<keyword evidence="4 9" id="KW-0068">Autocatalytic cleavage</keyword>
<dbReference type="CDD" id="cd06919">
    <property type="entry name" value="Asp_decarbox"/>
    <property type="match status" value="1"/>
</dbReference>
<keyword evidence="6 9" id="KW-0456">Lyase</keyword>
<keyword evidence="7 9" id="KW-0704">Schiff base</keyword>
<sequence>MLRMMLHSKIHRATVTEADLNYVGSITIDQNLLDAVGMLANEKVHIVNNNNGARFETYIISGERGSGVICVNGAAARLVQRGDIVIILSYAYVMNENARDHKPTVAIMNADNQIKEIIHYEPEATIM</sequence>
<evidence type="ECO:0000256" key="11">
    <source>
        <dbReference type="PIRSR" id="PIRSR006246-2"/>
    </source>
</evidence>
<dbReference type="OrthoDB" id="9803983at2"/>
<keyword evidence="3 9" id="KW-0210">Decarboxylase</keyword>
<keyword evidence="15" id="KW-1185">Reference proteome</keyword>
<dbReference type="UniPathway" id="UPA00028">
    <property type="reaction ID" value="UER00002"/>
</dbReference>
<dbReference type="EMBL" id="CP016540">
    <property type="protein sequence ID" value="ANU28118.1"/>
    <property type="molecule type" value="Genomic_DNA"/>
</dbReference>
<protein>
    <recommendedName>
        <fullName evidence="9">Aspartate 1-decarboxylase</fullName>
        <ecNumber evidence="9">4.1.1.11</ecNumber>
    </recommendedName>
    <alternativeName>
        <fullName evidence="9">Aspartate alpha-decarboxylase</fullName>
    </alternativeName>
    <component>
        <recommendedName>
            <fullName evidence="9">Aspartate 1-decarboxylase beta chain</fullName>
        </recommendedName>
    </component>
    <component>
        <recommendedName>
            <fullName evidence="9">Aspartate 1-decarboxylase alpha chain</fullName>
        </recommendedName>
    </component>
</protein>
<dbReference type="STRING" id="1302659.I858_014080"/>
<dbReference type="PANTHER" id="PTHR21012">
    <property type="entry name" value="ASPARTATE 1-DECARBOXYLASE"/>
    <property type="match status" value="1"/>
</dbReference>
<organism evidence="14 15">
    <name type="scientific">Planococcus versutus</name>
    <dbReference type="NCBI Taxonomy" id="1302659"/>
    <lineage>
        <taxon>Bacteria</taxon>
        <taxon>Bacillati</taxon>
        <taxon>Bacillota</taxon>
        <taxon>Bacilli</taxon>
        <taxon>Bacillales</taxon>
        <taxon>Caryophanaceae</taxon>
        <taxon>Planococcus</taxon>
    </lineage>
</organism>
<dbReference type="PANTHER" id="PTHR21012:SF0">
    <property type="entry name" value="ASPARTATE 1-DECARBOXYLASE"/>
    <property type="match status" value="1"/>
</dbReference>
<dbReference type="KEGG" id="pll:I858_014080"/>
<dbReference type="HAMAP" id="MF_00446">
    <property type="entry name" value="PanD"/>
    <property type="match status" value="1"/>
</dbReference>
<evidence type="ECO:0000256" key="10">
    <source>
        <dbReference type="PIRSR" id="PIRSR006246-1"/>
    </source>
</evidence>
<feature type="modified residue" description="Pyruvic acid (Ser)" evidence="9 12">
    <location>
        <position position="25"/>
    </location>
</feature>
<feature type="chain" id="PRO_5013992889" description="Aspartate 1-decarboxylase alpha chain" evidence="9 13">
    <location>
        <begin position="25"/>
        <end position="127"/>
    </location>
</feature>
<evidence type="ECO:0000256" key="12">
    <source>
        <dbReference type="PIRSR" id="PIRSR006246-3"/>
    </source>
</evidence>
<dbReference type="InterPro" id="IPR009010">
    <property type="entry name" value="Asp_de-COase-like_dom_sf"/>
</dbReference>
<gene>
    <name evidence="9" type="primary">panD</name>
    <name evidence="14" type="ORF">I858_014080</name>
</gene>
<evidence type="ECO:0000313" key="15">
    <source>
        <dbReference type="Proteomes" id="UP000053354"/>
    </source>
</evidence>
<dbReference type="AlphaFoldDB" id="A0A1B1S4K3"/>
<dbReference type="Pfam" id="PF02261">
    <property type="entry name" value="Asp_decarbox"/>
    <property type="match status" value="1"/>
</dbReference>
<evidence type="ECO:0000256" key="3">
    <source>
        <dbReference type="ARBA" id="ARBA00022793"/>
    </source>
</evidence>
<feature type="active site" description="Schiff-base intermediate with substrate; via pyruvic acid" evidence="9 10">
    <location>
        <position position="25"/>
    </location>
</feature>
<dbReference type="Proteomes" id="UP000053354">
    <property type="component" value="Chromosome"/>
</dbReference>
<name>A0A1B1S4K3_9BACL</name>
<keyword evidence="1 9" id="KW-0963">Cytoplasm</keyword>
<dbReference type="RefSeq" id="WP_065524492.1">
    <property type="nucleotide sequence ID" value="NZ_CP016540.2"/>
</dbReference>
<evidence type="ECO:0000256" key="2">
    <source>
        <dbReference type="ARBA" id="ARBA00022655"/>
    </source>
</evidence>
<comment type="catalytic activity">
    <reaction evidence="9">
        <text>L-aspartate + H(+) = beta-alanine + CO2</text>
        <dbReference type="Rhea" id="RHEA:19497"/>
        <dbReference type="ChEBI" id="CHEBI:15378"/>
        <dbReference type="ChEBI" id="CHEBI:16526"/>
        <dbReference type="ChEBI" id="CHEBI:29991"/>
        <dbReference type="ChEBI" id="CHEBI:57966"/>
        <dbReference type="EC" id="4.1.1.11"/>
    </reaction>
</comment>
<proteinExistence type="inferred from homology"/>
<keyword evidence="2 9" id="KW-0566">Pantothenate biosynthesis</keyword>
<comment type="subcellular location">
    <subcellularLocation>
        <location evidence="9">Cytoplasm</location>
    </subcellularLocation>
</comment>
<evidence type="ECO:0000256" key="4">
    <source>
        <dbReference type="ARBA" id="ARBA00022813"/>
    </source>
</evidence>
<comment type="function">
    <text evidence="9">Catalyzes the pyruvoyl-dependent decarboxylation of aspartate to produce beta-alanine.</text>
</comment>
<dbReference type="InterPro" id="IPR003190">
    <property type="entry name" value="Asp_decarbox"/>
</dbReference>
<evidence type="ECO:0000313" key="14">
    <source>
        <dbReference type="EMBL" id="ANU28118.1"/>
    </source>
</evidence>
<comment type="pathway">
    <text evidence="9">Cofactor biosynthesis; (R)-pantothenate biosynthesis; beta-alanine from L-aspartate: step 1/1.</text>
</comment>
<evidence type="ECO:0000256" key="8">
    <source>
        <dbReference type="ARBA" id="ARBA00023317"/>
    </source>
</evidence>
<dbReference type="GO" id="GO:0005829">
    <property type="term" value="C:cytosol"/>
    <property type="evidence" value="ECO:0007669"/>
    <property type="project" value="TreeGrafter"/>
</dbReference>
<dbReference type="GO" id="GO:0006523">
    <property type="term" value="P:alanine biosynthetic process"/>
    <property type="evidence" value="ECO:0007669"/>
    <property type="project" value="InterPro"/>
</dbReference>
<comment type="PTM">
    <text evidence="9 12">Is synthesized initially as an inactive proenzyme, which is activated by self-cleavage at a specific serine bond to produce a beta-subunit with a hydroxyl group at its C-terminus and an alpha-subunit with a pyruvoyl group at its N-terminus.</text>
</comment>
<evidence type="ECO:0000256" key="13">
    <source>
        <dbReference type="PIRSR" id="PIRSR006246-5"/>
    </source>
</evidence>
<comment type="cofactor">
    <cofactor evidence="9 10">
        <name>pyruvate</name>
        <dbReference type="ChEBI" id="CHEBI:15361"/>
    </cofactor>
    <text evidence="9 10">Binds 1 pyruvoyl group covalently per subunit.</text>
</comment>
<comment type="similarity">
    <text evidence="9">Belongs to the PanD family.</text>
</comment>
<feature type="binding site" evidence="9 11">
    <location>
        <begin position="73"/>
        <end position="75"/>
    </location>
    <ligand>
        <name>substrate</name>
    </ligand>
</feature>
<dbReference type="Gene3D" id="2.40.40.20">
    <property type="match status" value="1"/>
</dbReference>
<evidence type="ECO:0000256" key="7">
    <source>
        <dbReference type="ARBA" id="ARBA00023270"/>
    </source>
</evidence>
<dbReference type="GO" id="GO:0015940">
    <property type="term" value="P:pantothenate biosynthetic process"/>
    <property type="evidence" value="ECO:0007669"/>
    <property type="project" value="UniProtKB-UniRule"/>
</dbReference>
<evidence type="ECO:0000256" key="6">
    <source>
        <dbReference type="ARBA" id="ARBA00023239"/>
    </source>
</evidence>
<dbReference type="PIRSF" id="PIRSF006246">
    <property type="entry name" value="Asp_decarbox"/>
    <property type="match status" value="1"/>
</dbReference>
<dbReference type="NCBIfam" id="TIGR00223">
    <property type="entry name" value="panD"/>
    <property type="match status" value="1"/>
</dbReference>
<evidence type="ECO:0000256" key="1">
    <source>
        <dbReference type="ARBA" id="ARBA00022490"/>
    </source>
</evidence>
<feature type="binding site" evidence="9 11">
    <location>
        <position position="57"/>
    </location>
    <ligand>
        <name>substrate</name>
    </ligand>
</feature>
<comment type="subunit">
    <text evidence="9">Heterooctamer of four alpha and four beta subunits.</text>
</comment>
<evidence type="ECO:0000256" key="9">
    <source>
        <dbReference type="HAMAP-Rule" id="MF_00446"/>
    </source>
</evidence>
<dbReference type="SUPFAM" id="SSF50692">
    <property type="entry name" value="ADC-like"/>
    <property type="match status" value="1"/>
</dbReference>